<accession>A0A415PYR0</accession>
<comment type="caution">
    <text evidence="1">The sequence shown here is derived from an EMBL/GenBank/DDBJ whole genome shotgun (WGS) entry which is preliminary data.</text>
</comment>
<dbReference type="Proteomes" id="UP000284604">
    <property type="component" value="Unassembled WGS sequence"/>
</dbReference>
<evidence type="ECO:0000313" key="1">
    <source>
        <dbReference type="EMBL" id="RHM21223.1"/>
    </source>
</evidence>
<dbReference type="EMBL" id="QRPN01000003">
    <property type="protein sequence ID" value="RHM21223.1"/>
    <property type="molecule type" value="Genomic_DNA"/>
</dbReference>
<gene>
    <name evidence="1" type="ORF">DWZ78_04745</name>
</gene>
<dbReference type="RefSeq" id="WP_118399513.1">
    <property type="nucleotide sequence ID" value="NZ_WCLQ01000016.1"/>
</dbReference>
<reference evidence="1 2" key="1">
    <citation type="submission" date="2018-08" db="EMBL/GenBank/DDBJ databases">
        <title>A genome reference for cultivated species of the human gut microbiota.</title>
        <authorList>
            <person name="Zou Y."/>
            <person name="Xue W."/>
            <person name="Luo G."/>
        </authorList>
    </citation>
    <scope>NUCLEOTIDE SEQUENCE [LARGE SCALE GENOMIC DNA]</scope>
    <source>
        <strain evidence="1 2">AF35-20</strain>
    </source>
</reference>
<dbReference type="AlphaFoldDB" id="A0A415PYR0"/>
<protein>
    <submittedName>
        <fullName evidence="1">Uncharacterized protein</fullName>
    </submittedName>
</protein>
<proteinExistence type="predicted"/>
<sequence>MTKAMIDSDEGLKDRDEVLEEMRSLFRYEDELLKGNWYSETDFVEEVVALAKELLDISTQNE</sequence>
<evidence type="ECO:0000313" key="2">
    <source>
        <dbReference type="Proteomes" id="UP000284604"/>
    </source>
</evidence>
<name>A0A415PYR0_BACSE</name>
<organism evidence="1 2">
    <name type="scientific">Bacteroides stercoris</name>
    <dbReference type="NCBI Taxonomy" id="46506"/>
    <lineage>
        <taxon>Bacteria</taxon>
        <taxon>Pseudomonadati</taxon>
        <taxon>Bacteroidota</taxon>
        <taxon>Bacteroidia</taxon>
        <taxon>Bacteroidales</taxon>
        <taxon>Bacteroidaceae</taxon>
        <taxon>Bacteroides</taxon>
    </lineage>
</organism>